<feature type="transmembrane region" description="Helical" evidence="1">
    <location>
        <begin position="38"/>
        <end position="57"/>
    </location>
</feature>
<name>X0XQM6_9ZZZZ</name>
<evidence type="ECO:0000256" key="1">
    <source>
        <dbReference type="SAM" id="Phobius"/>
    </source>
</evidence>
<organism evidence="2">
    <name type="scientific">marine sediment metagenome</name>
    <dbReference type="NCBI Taxonomy" id="412755"/>
    <lineage>
        <taxon>unclassified sequences</taxon>
        <taxon>metagenomes</taxon>
        <taxon>ecological metagenomes</taxon>
    </lineage>
</organism>
<comment type="caution">
    <text evidence="2">The sequence shown here is derived from an EMBL/GenBank/DDBJ whole genome shotgun (WGS) entry which is preliminary data.</text>
</comment>
<sequence length="66" mass="7153">MMAGESYTPWHVKVLVKLLGFAIASLAVMIALQLGGVFGWAGFGLGAFAVLEVALWADWQWPDMRG</sequence>
<evidence type="ECO:0000313" key="2">
    <source>
        <dbReference type="EMBL" id="GAG37647.1"/>
    </source>
</evidence>
<protein>
    <submittedName>
        <fullName evidence="2">Uncharacterized protein</fullName>
    </submittedName>
</protein>
<dbReference type="EMBL" id="BARS01040617">
    <property type="protein sequence ID" value="GAG37647.1"/>
    <property type="molecule type" value="Genomic_DNA"/>
</dbReference>
<reference evidence="2" key="1">
    <citation type="journal article" date="2014" name="Front. Microbiol.">
        <title>High frequency of phylogenetically diverse reductive dehalogenase-homologous genes in deep subseafloor sedimentary metagenomes.</title>
        <authorList>
            <person name="Kawai M."/>
            <person name="Futagami T."/>
            <person name="Toyoda A."/>
            <person name="Takaki Y."/>
            <person name="Nishi S."/>
            <person name="Hori S."/>
            <person name="Arai W."/>
            <person name="Tsubouchi T."/>
            <person name="Morono Y."/>
            <person name="Uchiyama I."/>
            <person name="Ito T."/>
            <person name="Fujiyama A."/>
            <person name="Inagaki F."/>
            <person name="Takami H."/>
        </authorList>
    </citation>
    <scope>NUCLEOTIDE SEQUENCE</scope>
    <source>
        <strain evidence="2">Expedition CK06-06</strain>
    </source>
</reference>
<proteinExistence type="predicted"/>
<feature type="transmembrane region" description="Helical" evidence="1">
    <location>
        <begin position="12"/>
        <end position="32"/>
    </location>
</feature>
<dbReference type="AlphaFoldDB" id="X0XQM6"/>
<gene>
    <name evidence="2" type="ORF">S01H1_61882</name>
</gene>
<keyword evidence="1" id="KW-1133">Transmembrane helix</keyword>
<keyword evidence="1" id="KW-0812">Transmembrane</keyword>
<keyword evidence="1" id="KW-0472">Membrane</keyword>
<accession>X0XQM6</accession>